<organism evidence="2 3">
    <name type="scientific">Gleimia europaea ACS-120-V-Col10b</name>
    <dbReference type="NCBI Taxonomy" id="883069"/>
    <lineage>
        <taxon>Bacteria</taxon>
        <taxon>Bacillati</taxon>
        <taxon>Actinomycetota</taxon>
        <taxon>Actinomycetes</taxon>
        <taxon>Actinomycetales</taxon>
        <taxon>Actinomycetaceae</taxon>
        <taxon>Gleimia</taxon>
    </lineage>
</organism>
<evidence type="ECO:0000259" key="1">
    <source>
        <dbReference type="Pfam" id="PF13472"/>
    </source>
</evidence>
<dbReference type="SUPFAM" id="SSF52266">
    <property type="entry name" value="SGNH hydrolase"/>
    <property type="match status" value="1"/>
</dbReference>
<comment type="caution">
    <text evidence="2">The sequence shown here is derived from an EMBL/GenBank/DDBJ whole genome shotgun (WGS) entry which is preliminary data.</text>
</comment>
<dbReference type="Proteomes" id="UP000014387">
    <property type="component" value="Unassembled WGS sequence"/>
</dbReference>
<dbReference type="InterPro" id="IPR013830">
    <property type="entry name" value="SGNH_hydro"/>
</dbReference>
<keyword evidence="3" id="KW-1185">Reference proteome</keyword>
<evidence type="ECO:0000313" key="3">
    <source>
        <dbReference type="Proteomes" id="UP000014387"/>
    </source>
</evidence>
<dbReference type="AlphaFoldDB" id="A0A9W5VWB4"/>
<dbReference type="InterPro" id="IPR036514">
    <property type="entry name" value="SGNH_hydro_sf"/>
</dbReference>
<dbReference type="Pfam" id="PF13472">
    <property type="entry name" value="Lipase_GDSL_2"/>
    <property type="match status" value="1"/>
</dbReference>
<gene>
    <name evidence="2" type="ORF">HMPREF9238_00526</name>
</gene>
<dbReference type="Gene3D" id="3.40.50.1110">
    <property type="entry name" value="SGNH hydrolase"/>
    <property type="match status" value="1"/>
</dbReference>
<sequence length="196" mass="21805">MNDIRLCVIGDELVAGTGDPRALGWIGRVLARTNIPETMHVFALAMPGESTTEMSQRWESECMPRFKDGADNRLIIAVGKQDVETGLSTPRTRLNLANMVDLATQMGIKVMIVGPPPLQTSDSRQLSEVVRACREVAERRSIPFVDTFSPLLTHDQWHDDIAMSQTGLPNQAGYGLLAWIVLHNNWFEWIGLPPRA</sequence>
<name>A0A9W5VWB4_9ACTO</name>
<evidence type="ECO:0000313" key="2">
    <source>
        <dbReference type="EMBL" id="EPD30771.1"/>
    </source>
</evidence>
<dbReference type="EMBL" id="AGWN01000001">
    <property type="protein sequence ID" value="EPD30771.1"/>
    <property type="molecule type" value="Genomic_DNA"/>
</dbReference>
<reference evidence="2 3" key="1">
    <citation type="submission" date="2013-05" db="EMBL/GenBank/DDBJ databases">
        <title>The Genome Sequence of Actinomyces europaeus ACS-120-V-COL10B.</title>
        <authorList>
            <consortium name="The Broad Institute Genomics Platform"/>
            <person name="Earl A."/>
            <person name="Ward D."/>
            <person name="Feldgarden M."/>
            <person name="Gevers D."/>
            <person name="Saerens B."/>
            <person name="Vaneechoutte M."/>
            <person name="Walker B."/>
            <person name="Young S."/>
            <person name="Zeng Q."/>
            <person name="Gargeya S."/>
            <person name="Fitzgerald M."/>
            <person name="Haas B."/>
            <person name="Abouelleil A."/>
            <person name="Allen A.W."/>
            <person name="Alvarado L."/>
            <person name="Arachchi H.M."/>
            <person name="Berlin A.M."/>
            <person name="Chapman S.B."/>
            <person name="Gainer-Dewar J."/>
            <person name="Goldberg J."/>
            <person name="Griggs A."/>
            <person name="Gujja S."/>
            <person name="Hansen M."/>
            <person name="Howarth C."/>
            <person name="Imamovic A."/>
            <person name="Ireland A."/>
            <person name="Larimer J."/>
            <person name="McCowan C."/>
            <person name="Murphy C."/>
            <person name="Pearson M."/>
            <person name="Poon T.W."/>
            <person name="Priest M."/>
            <person name="Roberts A."/>
            <person name="Saif S."/>
            <person name="Shea T."/>
            <person name="Sisk P."/>
            <person name="Sykes S."/>
            <person name="Wortman J."/>
            <person name="Nusbaum C."/>
            <person name="Birren B."/>
        </authorList>
    </citation>
    <scope>NUCLEOTIDE SEQUENCE [LARGE SCALE GENOMIC DNA]</scope>
    <source>
        <strain evidence="2 3">ACS-120-V-Col10b</strain>
    </source>
</reference>
<protein>
    <recommendedName>
        <fullName evidence="1">SGNH hydrolase-type esterase domain-containing protein</fullName>
    </recommendedName>
</protein>
<proteinExistence type="predicted"/>
<feature type="domain" description="SGNH hydrolase-type esterase" evidence="1">
    <location>
        <begin position="8"/>
        <end position="175"/>
    </location>
</feature>
<accession>A0A9W5VWB4</accession>